<sequence length="94" mass="10608">MVSDGYPVRSAPKEIDKVEKRGRVLLKVEEEERNEERKKEIFHPVLTIASYVHLDNRNGRSGQRCGQKRLTVNDSQGLPTVILPISQPSMAIPA</sequence>
<name>A0A139GW37_9PEZI</name>
<dbReference type="AlphaFoldDB" id="A0A139GW37"/>
<proteinExistence type="predicted"/>
<evidence type="ECO:0000313" key="1">
    <source>
        <dbReference type="EMBL" id="KXS94391.1"/>
    </source>
</evidence>
<evidence type="ECO:0000313" key="2">
    <source>
        <dbReference type="Proteomes" id="UP000070133"/>
    </source>
</evidence>
<dbReference type="EMBL" id="LFZN01000294">
    <property type="protein sequence ID" value="KXS94391.1"/>
    <property type="molecule type" value="Genomic_DNA"/>
</dbReference>
<keyword evidence="2" id="KW-1185">Reference proteome</keyword>
<gene>
    <name evidence="1" type="ORF">AC578_7803</name>
</gene>
<protein>
    <submittedName>
        <fullName evidence="1">Uncharacterized protein</fullName>
    </submittedName>
</protein>
<comment type="caution">
    <text evidence="1">The sequence shown here is derived from an EMBL/GenBank/DDBJ whole genome shotgun (WGS) entry which is preliminary data.</text>
</comment>
<accession>A0A139GW37</accession>
<organism evidence="1 2">
    <name type="scientific">Pseudocercospora eumusae</name>
    <dbReference type="NCBI Taxonomy" id="321146"/>
    <lineage>
        <taxon>Eukaryota</taxon>
        <taxon>Fungi</taxon>
        <taxon>Dikarya</taxon>
        <taxon>Ascomycota</taxon>
        <taxon>Pezizomycotina</taxon>
        <taxon>Dothideomycetes</taxon>
        <taxon>Dothideomycetidae</taxon>
        <taxon>Mycosphaerellales</taxon>
        <taxon>Mycosphaerellaceae</taxon>
        <taxon>Pseudocercospora</taxon>
    </lineage>
</organism>
<reference evidence="1 2" key="1">
    <citation type="submission" date="2015-07" db="EMBL/GenBank/DDBJ databases">
        <title>Comparative genomics of the Sigatoka disease complex on banana suggests a link between parallel evolutionary changes in Pseudocercospora fijiensis and Pseudocercospora eumusae and increased virulence on the banana host.</title>
        <authorList>
            <person name="Chang T.-C."/>
            <person name="Salvucci A."/>
            <person name="Crous P.W."/>
            <person name="Stergiopoulos I."/>
        </authorList>
    </citation>
    <scope>NUCLEOTIDE SEQUENCE [LARGE SCALE GENOMIC DNA]</scope>
    <source>
        <strain evidence="1 2">CBS 114824</strain>
    </source>
</reference>
<dbReference type="Proteomes" id="UP000070133">
    <property type="component" value="Unassembled WGS sequence"/>
</dbReference>